<keyword evidence="8" id="KW-1185">Reference proteome</keyword>
<evidence type="ECO:0000313" key="8">
    <source>
        <dbReference type="Proteomes" id="UP001152320"/>
    </source>
</evidence>
<keyword evidence="4" id="KW-0496">Mitochondrion</keyword>
<organism evidence="7 8">
    <name type="scientific">Holothuria leucospilota</name>
    <name type="common">Black long sea cucumber</name>
    <name type="synonym">Mertensiothuria leucospilota</name>
    <dbReference type="NCBI Taxonomy" id="206669"/>
    <lineage>
        <taxon>Eukaryota</taxon>
        <taxon>Metazoa</taxon>
        <taxon>Echinodermata</taxon>
        <taxon>Eleutherozoa</taxon>
        <taxon>Echinozoa</taxon>
        <taxon>Holothuroidea</taxon>
        <taxon>Aspidochirotacea</taxon>
        <taxon>Aspidochirotida</taxon>
        <taxon>Holothuriidae</taxon>
        <taxon>Holothuria</taxon>
    </lineage>
</organism>
<dbReference type="InterPro" id="IPR009801">
    <property type="entry name" value="TMEM126"/>
</dbReference>
<dbReference type="PANTHER" id="PTHR16296:SF2">
    <property type="entry name" value="TRANSMEMBRANE PROTEIN 126A"/>
    <property type="match status" value="1"/>
</dbReference>
<evidence type="ECO:0000256" key="6">
    <source>
        <dbReference type="SAM" id="Phobius"/>
    </source>
</evidence>
<sequence length="220" mass="24423">MGQQKMDAKVTEQKQEGHRKPITLLDQAVQLPLKERIKALPPEKRWPLTAGLTAVSLNSAMVGLICNSYFRRMCMLRGKGIILSMLPLVGACGVTSQAVWQVSIVNPLVSGKLLGCPLCAELRGGLVNFSLGALYPLILAAPINGAMAVMYRTIEVPLFSKKATPQEFLQFWVKKLRYFKVQFATIAIFQTLIGMYLAGKQFEVITLLQKPTEKRIETQT</sequence>
<feature type="transmembrane region" description="Helical" evidence="6">
    <location>
        <begin position="48"/>
        <end position="70"/>
    </location>
</feature>
<dbReference type="EMBL" id="JAIZAY010000013">
    <property type="protein sequence ID" value="KAJ8030952.1"/>
    <property type="molecule type" value="Genomic_DNA"/>
</dbReference>
<dbReference type="OrthoDB" id="6234762at2759"/>
<keyword evidence="3 6" id="KW-1133">Transmembrane helix</keyword>
<name>A0A9Q1BQH9_HOLLE</name>
<evidence type="ECO:0000313" key="7">
    <source>
        <dbReference type="EMBL" id="KAJ8030952.1"/>
    </source>
</evidence>
<feature type="transmembrane region" description="Helical" evidence="6">
    <location>
        <begin position="82"/>
        <end position="100"/>
    </location>
</feature>
<proteinExistence type="predicted"/>
<dbReference type="GO" id="GO:0031966">
    <property type="term" value="C:mitochondrial membrane"/>
    <property type="evidence" value="ECO:0007669"/>
    <property type="project" value="UniProtKB-SubCell"/>
</dbReference>
<protein>
    <submittedName>
        <fullName evidence="7">Uncharacterized protein</fullName>
    </submittedName>
</protein>
<feature type="transmembrane region" description="Helical" evidence="6">
    <location>
        <begin position="178"/>
        <end position="198"/>
    </location>
</feature>
<reference evidence="7" key="1">
    <citation type="submission" date="2021-10" db="EMBL/GenBank/DDBJ databases">
        <title>Tropical sea cucumber genome reveals ecological adaptation and Cuvierian tubules defense mechanism.</title>
        <authorList>
            <person name="Chen T."/>
        </authorList>
    </citation>
    <scope>NUCLEOTIDE SEQUENCE</scope>
    <source>
        <strain evidence="7">Nanhai2018</strain>
        <tissue evidence="7">Muscle</tissue>
    </source>
</reference>
<dbReference type="PANTHER" id="PTHR16296">
    <property type="entry name" value="UNCHARACTERIZED HYPOTHALAMUS PROTEIN HT007"/>
    <property type="match status" value="1"/>
</dbReference>
<evidence type="ECO:0000256" key="2">
    <source>
        <dbReference type="ARBA" id="ARBA00022692"/>
    </source>
</evidence>
<gene>
    <name evidence="7" type="ORF">HOLleu_27513</name>
</gene>
<comment type="caution">
    <text evidence="7">The sequence shown here is derived from an EMBL/GenBank/DDBJ whole genome shotgun (WGS) entry which is preliminary data.</text>
</comment>
<dbReference type="Pfam" id="PF07114">
    <property type="entry name" value="TMEM126"/>
    <property type="match status" value="1"/>
</dbReference>
<evidence type="ECO:0000256" key="5">
    <source>
        <dbReference type="ARBA" id="ARBA00023136"/>
    </source>
</evidence>
<feature type="transmembrane region" description="Helical" evidence="6">
    <location>
        <begin position="133"/>
        <end position="151"/>
    </location>
</feature>
<keyword evidence="2 6" id="KW-0812">Transmembrane</keyword>
<evidence type="ECO:0000256" key="3">
    <source>
        <dbReference type="ARBA" id="ARBA00022989"/>
    </source>
</evidence>
<comment type="subcellular location">
    <subcellularLocation>
        <location evidence="1">Mitochondrion membrane</location>
        <topology evidence="1">Multi-pass membrane protein</topology>
    </subcellularLocation>
</comment>
<evidence type="ECO:0000256" key="4">
    <source>
        <dbReference type="ARBA" id="ARBA00023128"/>
    </source>
</evidence>
<evidence type="ECO:0000256" key="1">
    <source>
        <dbReference type="ARBA" id="ARBA00004225"/>
    </source>
</evidence>
<accession>A0A9Q1BQH9</accession>
<dbReference type="GO" id="GO:0032981">
    <property type="term" value="P:mitochondrial respiratory chain complex I assembly"/>
    <property type="evidence" value="ECO:0007669"/>
    <property type="project" value="TreeGrafter"/>
</dbReference>
<dbReference type="Proteomes" id="UP001152320">
    <property type="component" value="Chromosome 13"/>
</dbReference>
<dbReference type="AlphaFoldDB" id="A0A9Q1BQH9"/>
<keyword evidence="5 6" id="KW-0472">Membrane</keyword>